<dbReference type="Proteomes" id="UP001232063">
    <property type="component" value="Unassembled WGS sequence"/>
</dbReference>
<organism evidence="1 2">
    <name type="scientific">Xanthocytophaga agilis</name>
    <dbReference type="NCBI Taxonomy" id="3048010"/>
    <lineage>
        <taxon>Bacteria</taxon>
        <taxon>Pseudomonadati</taxon>
        <taxon>Bacteroidota</taxon>
        <taxon>Cytophagia</taxon>
        <taxon>Cytophagales</taxon>
        <taxon>Rhodocytophagaceae</taxon>
        <taxon>Xanthocytophaga</taxon>
    </lineage>
</organism>
<gene>
    <name evidence="1" type="ORF">QNI22_07590</name>
</gene>
<dbReference type="AlphaFoldDB" id="A0AAE3QYL9"/>
<accession>A0AAE3QYL9</accession>
<comment type="caution">
    <text evidence="1">The sequence shown here is derived from an EMBL/GenBank/DDBJ whole genome shotgun (WGS) entry which is preliminary data.</text>
</comment>
<reference evidence="1" key="1">
    <citation type="submission" date="2023-05" db="EMBL/GenBank/DDBJ databases">
        <authorList>
            <person name="Zhang X."/>
        </authorList>
    </citation>
    <scope>NUCLEOTIDE SEQUENCE</scope>
    <source>
        <strain evidence="1">BD1B2-1</strain>
    </source>
</reference>
<evidence type="ECO:0000313" key="2">
    <source>
        <dbReference type="Proteomes" id="UP001232063"/>
    </source>
</evidence>
<sequence length="118" mass="13511">MKKWILIVVAGLVILGIIGNFLPKTKEQSDLANLKDYLNDHNTNLCAFSKELDEKALEINHEADEKYGEIPQGQDKSYEKVKFSEKRQLEEFPKLCKKYGMPDSISSIVTIYALKECK</sequence>
<dbReference type="EMBL" id="JASJOU010000002">
    <property type="protein sequence ID" value="MDJ1500501.1"/>
    <property type="molecule type" value="Genomic_DNA"/>
</dbReference>
<proteinExistence type="predicted"/>
<keyword evidence="2" id="KW-1185">Reference proteome</keyword>
<evidence type="ECO:0000313" key="1">
    <source>
        <dbReference type="EMBL" id="MDJ1500501.1"/>
    </source>
</evidence>
<protein>
    <submittedName>
        <fullName evidence="1">Uncharacterized protein</fullName>
    </submittedName>
</protein>
<name>A0AAE3QYL9_9BACT</name>
<dbReference type="RefSeq" id="WP_314510032.1">
    <property type="nucleotide sequence ID" value="NZ_JASJOU010000002.1"/>
</dbReference>